<dbReference type="CDD" id="cd00087">
    <property type="entry name" value="FReD"/>
    <property type="match status" value="1"/>
</dbReference>
<dbReference type="Gene3D" id="3.90.215.10">
    <property type="entry name" value="Gamma Fibrinogen, chain A, domain 1"/>
    <property type="match status" value="1"/>
</dbReference>
<protein>
    <recommendedName>
        <fullName evidence="2">Fibrinogen C-terminal domain-containing protein</fullName>
    </recommendedName>
</protein>
<dbReference type="PANTHER" id="PTHR19143:SF327">
    <property type="entry name" value="FI21813P1-RELATED"/>
    <property type="match status" value="1"/>
</dbReference>
<dbReference type="Pfam" id="PF00147">
    <property type="entry name" value="Fibrinogen_C"/>
    <property type="match status" value="1"/>
</dbReference>
<dbReference type="InterPro" id="IPR050373">
    <property type="entry name" value="Fibrinogen_C-term_domain"/>
</dbReference>
<dbReference type="GO" id="GO:0005615">
    <property type="term" value="C:extracellular space"/>
    <property type="evidence" value="ECO:0007669"/>
    <property type="project" value="TreeGrafter"/>
</dbReference>
<evidence type="ECO:0000313" key="4">
    <source>
        <dbReference type="Proteomes" id="UP000075920"/>
    </source>
</evidence>
<reference evidence="4" key="1">
    <citation type="submission" date="2013-03" db="EMBL/GenBank/DDBJ databases">
        <title>The Genome Sequence of Anopheles minimus MINIMUS1.</title>
        <authorList>
            <consortium name="The Broad Institute Genomics Platform"/>
            <person name="Neafsey D.E."/>
            <person name="Walton C."/>
            <person name="Walker B."/>
            <person name="Young S.K."/>
            <person name="Zeng Q."/>
            <person name="Gargeya S."/>
            <person name="Fitzgerald M."/>
            <person name="Haas B."/>
            <person name="Abouelleil A."/>
            <person name="Allen A.W."/>
            <person name="Alvarado L."/>
            <person name="Arachchi H.M."/>
            <person name="Berlin A.M."/>
            <person name="Chapman S.B."/>
            <person name="Gainer-Dewar J."/>
            <person name="Goldberg J."/>
            <person name="Griggs A."/>
            <person name="Gujja S."/>
            <person name="Hansen M."/>
            <person name="Howarth C."/>
            <person name="Imamovic A."/>
            <person name="Ireland A."/>
            <person name="Larimer J."/>
            <person name="McCowan C."/>
            <person name="Murphy C."/>
            <person name="Pearson M."/>
            <person name="Poon T.W."/>
            <person name="Priest M."/>
            <person name="Roberts A."/>
            <person name="Saif S."/>
            <person name="Shea T."/>
            <person name="Sisk P."/>
            <person name="Sykes S."/>
            <person name="Wortman J."/>
            <person name="Nusbaum C."/>
            <person name="Birren B."/>
        </authorList>
    </citation>
    <scope>NUCLEOTIDE SEQUENCE [LARGE SCALE GENOMIC DNA]</scope>
    <source>
        <strain evidence="4">MINIMUS1</strain>
    </source>
</reference>
<evidence type="ECO:0000313" key="3">
    <source>
        <dbReference type="EnsemblMetazoa" id="AMIN011102-PA"/>
    </source>
</evidence>
<dbReference type="SMART" id="SM00186">
    <property type="entry name" value="FBG"/>
    <property type="match status" value="1"/>
</dbReference>
<dbReference type="STRING" id="112268.A0A182WL23"/>
<dbReference type="EnsemblMetazoa" id="AMIN011102-RA">
    <property type="protein sequence ID" value="AMIN011102-PA"/>
    <property type="gene ID" value="AMIN011102"/>
</dbReference>
<feature type="domain" description="Fibrinogen C-terminal" evidence="2">
    <location>
        <begin position="138"/>
        <end position="360"/>
    </location>
</feature>
<dbReference type="VEuPathDB" id="VectorBase:AMIN011102"/>
<reference evidence="3" key="2">
    <citation type="submission" date="2020-05" db="UniProtKB">
        <authorList>
            <consortium name="EnsemblMetazoa"/>
        </authorList>
    </citation>
    <scope>IDENTIFICATION</scope>
    <source>
        <strain evidence="3">MINIMUS1</strain>
    </source>
</reference>
<sequence length="378" mass="43098">MAASRAVVTVLVLLGGAIKGYEASFNIGHPFRTAALIAESSLNTAQMGLQMMDLKLHIDQSIEYLWIKIHTVLEKLLTEKGVACEKGLQQNVSARDEEMLELIPECTNQDIDKLRTDVLEELKAVREGQMRVSERLGNVSSSREIKVARLAHQLREISLNGQVYMHNPDDKVNGSFFVKSTRAANRAYGDDWIVFQQRYDGTVDFYRNWTDYREGFGDFGGEFWLGLEKLYRLLNSGPRYELLIELEDFQGVTAFEHYDDFLIGGEGDNYVLKKLGKPTGTAGDSFGIHKGMNFSTYDHKTNDCPTFYHGAWWFLECYDAHLNAEYLIGKQSSRRGIVWHKFRGSFESLQATKMMVRPVSLIDRNGNHGKNEKLRKEP</sequence>
<dbReference type="InterPro" id="IPR002181">
    <property type="entry name" value="Fibrinogen_a/b/g_C_dom"/>
</dbReference>
<keyword evidence="1" id="KW-0732">Signal</keyword>
<dbReference type="SUPFAM" id="SSF56496">
    <property type="entry name" value="Fibrinogen C-terminal domain-like"/>
    <property type="match status" value="1"/>
</dbReference>
<dbReference type="InterPro" id="IPR036056">
    <property type="entry name" value="Fibrinogen-like_C"/>
</dbReference>
<feature type="signal peptide" evidence="1">
    <location>
        <begin position="1"/>
        <end position="23"/>
    </location>
</feature>
<dbReference type="PANTHER" id="PTHR19143">
    <property type="entry name" value="FIBRINOGEN/TENASCIN/ANGIOPOEITIN"/>
    <property type="match status" value="1"/>
</dbReference>
<dbReference type="PROSITE" id="PS51406">
    <property type="entry name" value="FIBRINOGEN_C_2"/>
    <property type="match status" value="1"/>
</dbReference>
<keyword evidence="4" id="KW-1185">Reference proteome</keyword>
<dbReference type="AlphaFoldDB" id="A0A182WL23"/>
<dbReference type="Proteomes" id="UP000075920">
    <property type="component" value="Unassembled WGS sequence"/>
</dbReference>
<evidence type="ECO:0000259" key="2">
    <source>
        <dbReference type="PROSITE" id="PS51406"/>
    </source>
</evidence>
<organism evidence="3 4">
    <name type="scientific">Anopheles minimus</name>
    <dbReference type="NCBI Taxonomy" id="112268"/>
    <lineage>
        <taxon>Eukaryota</taxon>
        <taxon>Metazoa</taxon>
        <taxon>Ecdysozoa</taxon>
        <taxon>Arthropoda</taxon>
        <taxon>Hexapoda</taxon>
        <taxon>Insecta</taxon>
        <taxon>Pterygota</taxon>
        <taxon>Neoptera</taxon>
        <taxon>Endopterygota</taxon>
        <taxon>Diptera</taxon>
        <taxon>Nematocera</taxon>
        <taxon>Culicoidea</taxon>
        <taxon>Culicidae</taxon>
        <taxon>Anophelinae</taxon>
        <taxon>Anopheles</taxon>
    </lineage>
</organism>
<proteinExistence type="predicted"/>
<dbReference type="InterPro" id="IPR014716">
    <property type="entry name" value="Fibrinogen_a/b/g_C_1"/>
</dbReference>
<feature type="chain" id="PRO_5008141549" description="Fibrinogen C-terminal domain-containing protein" evidence="1">
    <location>
        <begin position="24"/>
        <end position="378"/>
    </location>
</feature>
<accession>A0A182WL23</accession>
<evidence type="ECO:0000256" key="1">
    <source>
        <dbReference type="SAM" id="SignalP"/>
    </source>
</evidence>
<name>A0A182WL23_9DIPT</name>